<keyword evidence="3" id="KW-1185">Reference proteome</keyword>
<dbReference type="OrthoDB" id="1188001at2"/>
<comment type="caution">
    <text evidence="2">The sequence shown here is derived from an EMBL/GenBank/DDBJ whole genome shotgun (WGS) entry which is preliminary data.</text>
</comment>
<evidence type="ECO:0000256" key="1">
    <source>
        <dbReference type="SAM" id="SignalP"/>
    </source>
</evidence>
<feature type="signal peptide" evidence="1">
    <location>
        <begin position="1"/>
        <end position="29"/>
    </location>
</feature>
<gene>
    <name evidence="2" type="ORF">A8990_16023</name>
</gene>
<reference evidence="2 3" key="1">
    <citation type="submission" date="2018-08" db="EMBL/GenBank/DDBJ databases">
        <title>Genomic Encyclopedia of Type Strains, Phase III (KMG-III): the genomes of soil and plant-associated and newly described type strains.</title>
        <authorList>
            <person name="Whitman W."/>
        </authorList>
    </citation>
    <scope>NUCLEOTIDE SEQUENCE [LARGE SCALE GENOMIC DNA]</scope>
    <source>
        <strain evidence="2 3">CGMCC 1.10966</strain>
    </source>
</reference>
<evidence type="ECO:0000313" key="3">
    <source>
        <dbReference type="Proteomes" id="UP000256304"/>
    </source>
</evidence>
<dbReference type="AlphaFoldDB" id="A0A3D9Q0V4"/>
<feature type="chain" id="PRO_5017737907" evidence="1">
    <location>
        <begin position="30"/>
        <end position="377"/>
    </location>
</feature>
<sequence length="377" mass="40382">MSKGFKATTAVLGAAIAVSAITSSVSAAAAPAPAPAVSKKAGQFVTAGVERNAKGNLLIHWKADANLGAAKIYWSTSPDNIEKNGKLLAQTYTSFNGFVTPDPKPGYRVYFAIKGGNGDVIHVAERKVNLQGAFNFRDLGGYKTADGKTVKWGKLFRAEELGHLTASDLEVVKRMGITTDVDYRTDAEEGAMKDPVIAGMKYIRTDEGNAGSTADLNTMIKSGVLKDQASAVAMMAGFNKQMVDAPKFYVQLMELLNDSKNIALVQHCTAGKDRTGLGSAIILLTLGVDEQTVMNDYLLSNFYRADANKATIDALKKQIPDENVIAAMTALMGVQKEFLGAAIDEMKAKYGSIDAFIEKGLGVTKEERAKLKAMYLE</sequence>
<keyword evidence="1" id="KW-0732">Signal</keyword>
<dbReference type="InterPro" id="IPR029021">
    <property type="entry name" value="Prot-tyrosine_phosphatase-like"/>
</dbReference>
<organism evidence="2 3">
    <name type="scientific">Paenibacillus taihuensis</name>
    <dbReference type="NCBI Taxonomy" id="1156355"/>
    <lineage>
        <taxon>Bacteria</taxon>
        <taxon>Bacillati</taxon>
        <taxon>Bacillota</taxon>
        <taxon>Bacilli</taxon>
        <taxon>Bacillales</taxon>
        <taxon>Paenibacillaceae</taxon>
        <taxon>Paenibacillus</taxon>
    </lineage>
</organism>
<accession>A0A3D9Q0V4</accession>
<evidence type="ECO:0000313" key="2">
    <source>
        <dbReference type="EMBL" id="REE56435.1"/>
    </source>
</evidence>
<dbReference type="InterPro" id="IPR026893">
    <property type="entry name" value="Tyr/Ser_Pase_IphP-type"/>
</dbReference>
<dbReference type="SUPFAM" id="SSF52799">
    <property type="entry name" value="(Phosphotyrosine protein) phosphatases II"/>
    <property type="match status" value="1"/>
</dbReference>
<name>A0A3D9Q0V4_9BACL</name>
<dbReference type="EMBL" id="QTTN01000060">
    <property type="protein sequence ID" value="REE56435.1"/>
    <property type="molecule type" value="Genomic_DNA"/>
</dbReference>
<dbReference type="Pfam" id="PF13350">
    <property type="entry name" value="Y_phosphatase3"/>
    <property type="match status" value="1"/>
</dbReference>
<dbReference type="GO" id="GO:0004721">
    <property type="term" value="F:phosphoprotein phosphatase activity"/>
    <property type="evidence" value="ECO:0007669"/>
    <property type="project" value="InterPro"/>
</dbReference>
<dbReference type="Gene3D" id="3.90.190.10">
    <property type="entry name" value="Protein tyrosine phosphatase superfamily"/>
    <property type="match status" value="1"/>
</dbReference>
<dbReference type="RefSeq" id="WP_116192566.1">
    <property type="nucleotide sequence ID" value="NZ_QTTN01000060.1"/>
</dbReference>
<dbReference type="Proteomes" id="UP000256304">
    <property type="component" value="Unassembled WGS sequence"/>
</dbReference>
<proteinExistence type="predicted"/>
<protein>
    <submittedName>
        <fullName evidence="2">Protein tyrosine phosphatase</fullName>
    </submittedName>
</protein>